<evidence type="ECO:0000313" key="1">
    <source>
        <dbReference type="EMBL" id="GAI37547.1"/>
    </source>
</evidence>
<dbReference type="EMBL" id="BARV01031428">
    <property type="protein sequence ID" value="GAI37547.1"/>
    <property type="molecule type" value="Genomic_DNA"/>
</dbReference>
<gene>
    <name evidence="1" type="ORF">S06H3_49736</name>
</gene>
<dbReference type="AlphaFoldDB" id="X1N0L5"/>
<accession>X1N0L5</accession>
<proteinExistence type="predicted"/>
<name>X1N0L5_9ZZZZ</name>
<sequence>MASRLIKPSNELDCIDVHYKTQENVLNIAKIVLKNKIGRRSDMPLTYHKIREYLINGIMTWKMVPKFFINLIRDNIFVLLANNYSKEMYNFMKNKIDKLLAEDFPQKFKTIEFLKTNFPEFL</sequence>
<comment type="caution">
    <text evidence="1">The sequence shown here is derived from an EMBL/GenBank/DDBJ whole genome shotgun (WGS) entry which is preliminary data.</text>
</comment>
<organism evidence="1">
    <name type="scientific">marine sediment metagenome</name>
    <dbReference type="NCBI Taxonomy" id="412755"/>
    <lineage>
        <taxon>unclassified sequences</taxon>
        <taxon>metagenomes</taxon>
        <taxon>ecological metagenomes</taxon>
    </lineage>
</organism>
<reference evidence="1" key="1">
    <citation type="journal article" date="2014" name="Front. Microbiol.">
        <title>High frequency of phylogenetically diverse reductive dehalogenase-homologous genes in deep subseafloor sedimentary metagenomes.</title>
        <authorList>
            <person name="Kawai M."/>
            <person name="Futagami T."/>
            <person name="Toyoda A."/>
            <person name="Takaki Y."/>
            <person name="Nishi S."/>
            <person name="Hori S."/>
            <person name="Arai W."/>
            <person name="Tsubouchi T."/>
            <person name="Morono Y."/>
            <person name="Uchiyama I."/>
            <person name="Ito T."/>
            <person name="Fujiyama A."/>
            <person name="Inagaki F."/>
            <person name="Takami H."/>
        </authorList>
    </citation>
    <scope>NUCLEOTIDE SEQUENCE</scope>
    <source>
        <strain evidence="1">Expedition CK06-06</strain>
    </source>
</reference>
<protein>
    <submittedName>
        <fullName evidence="1">Uncharacterized protein</fullName>
    </submittedName>
</protein>